<evidence type="ECO:0000259" key="2">
    <source>
        <dbReference type="Pfam" id="PF01551"/>
    </source>
</evidence>
<protein>
    <submittedName>
        <fullName evidence="3">Peptidoglycan DD-metalloendopeptidase family protein</fullName>
    </submittedName>
</protein>
<dbReference type="PANTHER" id="PTHR21666:SF289">
    <property type="entry name" value="L-ALA--D-GLU ENDOPEPTIDASE"/>
    <property type="match status" value="1"/>
</dbReference>
<reference evidence="3" key="1">
    <citation type="submission" date="2021-02" db="EMBL/GenBank/DDBJ databases">
        <title>Salinimicrobium sp. nov. isolated from seawater in Tongyeong, Republic of Korea.</title>
        <authorList>
            <person name="Lee S.-J."/>
        </authorList>
    </citation>
    <scope>NUCLEOTIDE SEQUENCE</scope>
    <source>
        <strain evidence="3">HN-2-9-2</strain>
    </source>
</reference>
<keyword evidence="1" id="KW-0732">Signal</keyword>
<proteinExistence type="predicted"/>
<evidence type="ECO:0000313" key="4">
    <source>
        <dbReference type="Proteomes" id="UP001163981"/>
    </source>
</evidence>
<organism evidence="3 4">
    <name type="scientific">Salinimicrobium tongyeongense</name>
    <dbReference type="NCBI Taxonomy" id="2809707"/>
    <lineage>
        <taxon>Bacteria</taxon>
        <taxon>Pseudomonadati</taxon>
        <taxon>Bacteroidota</taxon>
        <taxon>Flavobacteriia</taxon>
        <taxon>Flavobacteriales</taxon>
        <taxon>Flavobacteriaceae</taxon>
        <taxon>Salinimicrobium</taxon>
    </lineage>
</organism>
<dbReference type="InterPro" id="IPR050570">
    <property type="entry name" value="Cell_wall_metabolism_enzyme"/>
</dbReference>
<dbReference type="Pfam" id="PF01551">
    <property type="entry name" value="Peptidase_M23"/>
    <property type="match status" value="1"/>
</dbReference>
<evidence type="ECO:0000313" key="3">
    <source>
        <dbReference type="EMBL" id="UZH55443.1"/>
    </source>
</evidence>
<accession>A0ABY6NSC3</accession>
<dbReference type="RefSeq" id="WP_265163805.1">
    <property type="nucleotide sequence ID" value="NZ_CP069620.1"/>
</dbReference>
<dbReference type="Gene3D" id="2.70.70.10">
    <property type="entry name" value="Glucose Permease (Domain IIA)"/>
    <property type="match status" value="1"/>
</dbReference>
<dbReference type="InterPro" id="IPR016047">
    <property type="entry name" value="M23ase_b-sheet_dom"/>
</dbReference>
<dbReference type="Proteomes" id="UP001163981">
    <property type="component" value="Chromosome"/>
</dbReference>
<gene>
    <name evidence="3" type="ORF">JRG66_00635</name>
</gene>
<dbReference type="CDD" id="cd12797">
    <property type="entry name" value="M23_peptidase"/>
    <property type="match status" value="1"/>
</dbReference>
<sequence>MPKPHFLPGLTTGFTPVIDAGFSSEDYQHIDLSVHNPELSQAQLDTPEALQDFLNEFLRKKGGKVAWGGYNEHRALYKRSGLFSSAEDEELIRNRHIGVDIWVQAGTRVLAVLDGKIHSFQNNDNFGDYGPTIILEHETEGEVFYSLYGHLQKSSLEGLAVGQKVRRGEAIAAVGNTSENGNYAAHLHFQLILDMQEKSGDYPGVASKKDLQFFLNNCPDPDLLLKIS</sequence>
<dbReference type="PANTHER" id="PTHR21666">
    <property type="entry name" value="PEPTIDASE-RELATED"/>
    <property type="match status" value="1"/>
</dbReference>
<name>A0ABY6NSC3_9FLAO</name>
<dbReference type="SUPFAM" id="SSF51261">
    <property type="entry name" value="Duplicated hybrid motif"/>
    <property type="match status" value="1"/>
</dbReference>
<evidence type="ECO:0000256" key="1">
    <source>
        <dbReference type="ARBA" id="ARBA00022729"/>
    </source>
</evidence>
<feature type="domain" description="M23ase beta-sheet core" evidence="2">
    <location>
        <begin position="95"/>
        <end position="192"/>
    </location>
</feature>
<keyword evidence="4" id="KW-1185">Reference proteome</keyword>
<dbReference type="EMBL" id="CP069620">
    <property type="protein sequence ID" value="UZH55443.1"/>
    <property type="molecule type" value="Genomic_DNA"/>
</dbReference>
<dbReference type="InterPro" id="IPR011055">
    <property type="entry name" value="Dup_hybrid_motif"/>
</dbReference>